<keyword evidence="4" id="KW-0560">Oxidoreductase</keyword>
<feature type="domain" description="FAD/NAD(P)-binding" evidence="5">
    <location>
        <begin position="13"/>
        <end position="289"/>
    </location>
</feature>
<keyword evidence="3" id="KW-0285">Flavoprotein</keyword>
<comment type="subunit">
    <text evidence="2">Homodimer.</text>
</comment>
<dbReference type="SUPFAM" id="SSF51905">
    <property type="entry name" value="FAD/NAD(P)-binding domain"/>
    <property type="match status" value="1"/>
</dbReference>
<comment type="cofactor">
    <cofactor evidence="1">
        <name>FAD</name>
        <dbReference type="ChEBI" id="CHEBI:57692"/>
    </cofactor>
</comment>
<dbReference type="RefSeq" id="WP_078817152.1">
    <property type="nucleotide sequence ID" value="NZ_FUYJ01000002.1"/>
</dbReference>
<evidence type="ECO:0000256" key="1">
    <source>
        <dbReference type="ARBA" id="ARBA00001974"/>
    </source>
</evidence>
<keyword evidence="7" id="KW-1185">Reference proteome</keyword>
<evidence type="ECO:0000256" key="3">
    <source>
        <dbReference type="ARBA" id="ARBA00022630"/>
    </source>
</evidence>
<gene>
    <name evidence="6" type="ORF">SAMN04244570_1506</name>
</gene>
<proteinExistence type="predicted"/>
<name>A0A1T4XZC6_9BACL</name>
<dbReference type="InterPro" id="IPR050097">
    <property type="entry name" value="Ferredoxin-NADP_redctase_2"/>
</dbReference>
<dbReference type="PANTHER" id="PTHR48105">
    <property type="entry name" value="THIOREDOXIN REDUCTASE 1-RELATED-RELATED"/>
    <property type="match status" value="1"/>
</dbReference>
<evidence type="ECO:0000259" key="5">
    <source>
        <dbReference type="Pfam" id="PF07992"/>
    </source>
</evidence>
<organism evidence="6 7">
    <name type="scientific">Sporosarcina newyorkensis</name>
    <dbReference type="NCBI Taxonomy" id="759851"/>
    <lineage>
        <taxon>Bacteria</taxon>
        <taxon>Bacillati</taxon>
        <taxon>Bacillota</taxon>
        <taxon>Bacilli</taxon>
        <taxon>Bacillales</taxon>
        <taxon>Caryophanaceae</taxon>
        <taxon>Sporosarcina</taxon>
    </lineage>
</organism>
<dbReference type="InterPro" id="IPR036188">
    <property type="entry name" value="FAD/NAD-bd_sf"/>
</dbReference>
<dbReference type="PRINTS" id="PR00469">
    <property type="entry name" value="PNDRDTASEII"/>
</dbReference>
<evidence type="ECO:0000313" key="6">
    <source>
        <dbReference type="EMBL" id="SKA94927.1"/>
    </source>
</evidence>
<dbReference type="InterPro" id="IPR023753">
    <property type="entry name" value="FAD/NAD-binding_dom"/>
</dbReference>
<sequence>MTRKGMSDDMLYECAIIGGGPAGLSAALVLGRARRKTVIFDDDHARNRVTREAHGFLTRDGIQPAELRQLAREEIANYPSVEFHNERIASIERINETHYELRTAGGKIFRSQKILLAVGLQDEQPNIPDIERFYGTSIFSCPYCDGWELRDQPLAVIADKNVFKIAAEVYTWSRDLIVFTNGEGQLTAEECKKLNAKGIQIIDDMIAGLEGKNGQLESIRLEDGTLIDRTGGFASPLWSHPNQFAAELGCERNEYGGISTDEYGRTSVWNVYAAGDAAHIVPSQLIIAAGTGSAAAIGMNGDLTNEFFD</sequence>
<evidence type="ECO:0000313" key="7">
    <source>
        <dbReference type="Proteomes" id="UP000190042"/>
    </source>
</evidence>
<accession>A0A1T4XZC6</accession>
<dbReference type="Pfam" id="PF07992">
    <property type="entry name" value="Pyr_redox_2"/>
    <property type="match status" value="1"/>
</dbReference>
<reference evidence="7" key="1">
    <citation type="submission" date="2017-02" db="EMBL/GenBank/DDBJ databases">
        <authorList>
            <person name="Varghese N."/>
            <person name="Submissions S."/>
        </authorList>
    </citation>
    <scope>NUCLEOTIDE SEQUENCE [LARGE SCALE GENOMIC DNA]</scope>
    <source>
        <strain evidence="7">DSM 23966</strain>
    </source>
</reference>
<dbReference type="EMBL" id="FUYJ01000002">
    <property type="protein sequence ID" value="SKA94927.1"/>
    <property type="molecule type" value="Genomic_DNA"/>
</dbReference>
<dbReference type="GO" id="GO:0016491">
    <property type="term" value="F:oxidoreductase activity"/>
    <property type="evidence" value="ECO:0007669"/>
    <property type="project" value="UniProtKB-KW"/>
</dbReference>
<evidence type="ECO:0000256" key="2">
    <source>
        <dbReference type="ARBA" id="ARBA00011738"/>
    </source>
</evidence>
<dbReference type="AlphaFoldDB" id="A0A1T4XZC6"/>
<dbReference type="PRINTS" id="PR00368">
    <property type="entry name" value="FADPNR"/>
</dbReference>
<protein>
    <submittedName>
        <fullName evidence="6">Thioredoxin reductase</fullName>
    </submittedName>
</protein>
<dbReference type="Proteomes" id="UP000190042">
    <property type="component" value="Unassembled WGS sequence"/>
</dbReference>
<dbReference type="Gene3D" id="3.50.50.60">
    <property type="entry name" value="FAD/NAD(P)-binding domain"/>
    <property type="match status" value="2"/>
</dbReference>
<evidence type="ECO:0000256" key="4">
    <source>
        <dbReference type="ARBA" id="ARBA00023002"/>
    </source>
</evidence>